<dbReference type="AlphaFoldDB" id="A0A4U0FI15"/>
<dbReference type="RefSeq" id="WP_136775814.1">
    <property type="nucleotide sequence ID" value="NZ_SUPK01000001.1"/>
</dbReference>
<dbReference type="PANTHER" id="PTHR43312:SF1">
    <property type="entry name" value="NADP-DEPENDENT OXIDOREDUCTASE DOMAIN-CONTAINING PROTEIN"/>
    <property type="match status" value="1"/>
</dbReference>
<accession>A0A4U0FI15</accession>
<dbReference type="PANTHER" id="PTHR43312">
    <property type="entry name" value="D-THREO-ALDOSE 1-DEHYDROGENASE"/>
    <property type="match status" value="1"/>
</dbReference>
<protein>
    <submittedName>
        <fullName evidence="2">Aldo/keto reductase</fullName>
    </submittedName>
</protein>
<gene>
    <name evidence="2" type="ORF">E5161_01460</name>
</gene>
<evidence type="ECO:0000259" key="1">
    <source>
        <dbReference type="Pfam" id="PF00248"/>
    </source>
</evidence>
<dbReference type="GO" id="GO:0016491">
    <property type="term" value="F:oxidoreductase activity"/>
    <property type="evidence" value="ECO:0007669"/>
    <property type="project" value="InterPro"/>
</dbReference>
<dbReference type="Gene3D" id="3.20.20.100">
    <property type="entry name" value="NADP-dependent oxidoreductase domain"/>
    <property type="match status" value="1"/>
</dbReference>
<dbReference type="CDD" id="cd19095">
    <property type="entry name" value="AKR_PA4992-like"/>
    <property type="match status" value="1"/>
</dbReference>
<comment type="caution">
    <text evidence="2">The sequence shown here is derived from an EMBL/GenBank/DDBJ whole genome shotgun (WGS) entry which is preliminary data.</text>
</comment>
<dbReference type="OrthoDB" id="9773828at2"/>
<name>A0A4U0FI15_9BACL</name>
<dbReference type="SUPFAM" id="SSF51430">
    <property type="entry name" value="NAD(P)-linked oxidoreductase"/>
    <property type="match status" value="1"/>
</dbReference>
<dbReference type="Proteomes" id="UP000309673">
    <property type="component" value="Unassembled WGS sequence"/>
</dbReference>
<evidence type="ECO:0000313" key="2">
    <source>
        <dbReference type="EMBL" id="TJY44094.1"/>
    </source>
</evidence>
<dbReference type="InterPro" id="IPR036812">
    <property type="entry name" value="NAD(P)_OxRdtase_dom_sf"/>
</dbReference>
<reference evidence="2 3" key="1">
    <citation type="submission" date="2019-04" db="EMBL/GenBank/DDBJ databases">
        <title>Cohnella sp. nov., isolated from soil.</title>
        <authorList>
            <person name="Kim W."/>
        </authorList>
    </citation>
    <scope>NUCLEOTIDE SEQUENCE [LARGE SCALE GENOMIC DNA]</scope>
    <source>
        <strain evidence="2 3">CAU 1483</strain>
    </source>
</reference>
<keyword evidence="3" id="KW-1185">Reference proteome</keyword>
<dbReference type="Pfam" id="PF00248">
    <property type="entry name" value="Aldo_ket_red"/>
    <property type="match status" value="1"/>
</dbReference>
<sequence length="299" mass="33666">MEQRTYGKTGMKVSVLGFGGSEIGYEGKSTAEVERLLGRALDAGLNVIDTAECYKNSEELIGQTVAHRRSDYYLFTKCGHASGLDGADWDPAMLEQSIDRSLKRLKTDYIDVIHLHSCSEEVLRRGEVIEVLRRAREKGKTRFIGYSGDHLAAKYAVESGFFDSLMTSLNIADQEALELTIPKAMRREMGVVIKRPIANVAWRHTNKPDEKAYEFRYWERLRKLDYDFLTNSEPEAVGTALRFTLSSPGVHTAIVGTANPNRWDENSRLLSEGPLPSDQYHAVRDRWKSVASSDWIGLG</sequence>
<dbReference type="InterPro" id="IPR023210">
    <property type="entry name" value="NADP_OxRdtase_dom"/>
</dbReference>
<evidence type="ECO:0000313" key="3">
    <source>
        <dbReference type="Proteomes" id="UP000309673"/>
    </source>
</evidence>
<organism evidence="2 3">
    <name type="scientific">Cohnella pontilimi</name>
    <dbReference type="NCBI Taxonomy" id="2564100"/>
    <lineage>
        <taxon>Bacteria</taxon>
        <taxon>Bacillati</taxon>
        <taxon>Bacillota</taxon>
        <taxon>Bacilli</taxon>
        <taxon>Bacillales</taxon>
        <taxon>Paenibacillaceae</taxon>
        <taxon>Cohnella</taxon>
    </lineage>
</organism>
<dbReference type="InterPro" id="IPR053135">
    <property type="entry name" value="AKR2_Oxidoreductase"/>
</dbReference>
<dbReference type="InterPro" id="IPR020471">
    <property type="entry name" value="AKR"/>
</dbReference>
<proteinExistence type="predicted"/>
<dbReference type="PRINTS" id="PR00069">
    <property type="entry name" value="ALDKETRDTASE"/>
</dbReference>
<dbReference type="EMBL" id="SUPK01000001">
    <property type="protein sequence ID" value="TJY44094.1"/>
    <property type="molecule type" value="Genomic_DNA"/>
</dbReference>
<feature type="domain" description="NADP-dependent oxidoreductase" evidence="1">
    <location>
        <begin position="16"/>
        <end position="284"/>
    </location>
</feature>